<reference evidence="1" key="1">
    <citation type="submission" date="2023-01" db="EMBL/GenBank/DDBJ databases">
        <title>Oxazolidinone resistance genes in florfenicol resistant enterococci from beef cattle and veal calves at slaughter.</title>
        <authorList>
            <person name="Biggel M."/>
        </authorList>
    </citation>
    <scope>NUCLEOTIDE SEQUENCE</scope>
    <source>
        <strain evidence="1">K204-1</strain>
    </source>
</reference>
<dbReference type="RefSeq" id="WP_248852081.1">
    <property type="nucleotide sequence ID" value="NZ_CP097044.1"/>
</dbReference>
<dbReference type="InterPro" id="IPR053707">
    <property type="entry name" value="UPF0637_domain_sf"/>
</dbReference>
<gene>
    <name evidence="1" type="ORF">PML95_01270</name>
</gene>
<dbReference type="Gene3D" id="3.30.930.20">
    <property type="entry name" value="Protein of unknown function DUF1054"/>
    <property type="match status" value="1"/>
</dbReference>
<dbReference type="SUPFAM" id="SSF142913">
    <property type="entry name" value="YktB/PF0168-like"/>
    <property type="match status" value="1"/>
</dbReference>
<evidence type="ECO:0000313" key="1">
    <source>
        <dbReference type="EMBL" id="WCG22904.1"/>
    </source>
</evidence>
<sequence length="213" mass="24695">MTLLSFNQTSFTTMTIPGLDERMASIREHIQPVFQWYGNQAVDVLTEELQEPMYLHIAQHRRRTANAPDFTWSAISHSKRGYKRYPHFTLGITATHIVIWLSLIDNPDEEVEIGKTLLKNSDLFDDYLEKYQLNLDHTKNDYTTLTRDNLEKGLTRFCQVKKGEFQIGRVLTADDVRTQTSEEVGQVIIETYQSLLPIYHLACKVQQEKGVTK</sequence>
<dbReference type="AlphaFoldDB" id="A0AAE9XP29"/>
<accession>A0AAE9XP29</accession>
<protein>
    <submittedName>
        <fullName evidence="1">DUF1054 family protein</fullName>
    </submittedName>
</protein>
<dbReference type="InterPro" id="IPR009403">
    <property type="entry name" value="UPF0637"/>
</dbReference>
<dbReference type="Proteomes" id="UP001179600">
    <property type="component" value="Chromosome"/>
</dbReference>
<organism evidence="1 2">
    <name type="scientific">Vagococcus lutrae</name>
    <dbReference type="NCBI Taxonomy" id="81947"/>
    <lineage>
        <taxon>Bacteria</taxon>
        <taxon>Bacillati</taxon>
        <taxon>Bacillota</taxon>
        <taxon>Bacilli</taxon>
        <taxon>Lactobacillales</taxon>
        <taxon>Enterococcaceae</taxon>
        <taxon>Vagococcus</taxon>
    </lineage>
</organism>
<dbReference type="Pfam" id="PF06335">
    <property type="entry name" value="DUF1054"/>
    <property type="match status" value="1"/>
</dbReference>
<name>A0AAE9XP29_9ENTE</name>
<evidence type="ECO:0000313" key="2">
    <source>
        <dbReference type="Proteomes" id="UP001179600"/>
    </source>
</evidence>
<dbReference type="EMBL" id="CP116507">
    <property type="protein sequence ID" value="WCG22904.1"/>
    <property type="molecule type" value="Genomic_DNA"/>
</dbReference>
<dbReference type="PIRSF" id="PIRSF021332">
    <property type="entry name" value="DUF1054"/>
    <property type="match status" value="1"/>
</dbReference>
<proteinExistence type="predicted"/>